<dbReference type="SMART" id="SM00408">
    <property type="entry name" value="IGc2"/>
    <property type="match status" value="1"/>
</dbReference>
<name>A0AAZ1XAW6_OREAU</name>
<dbReference type="PANTHER" id="PTHR11481">
    <property type="entry name" value="IMMUNOGLOBULIN FC RECEPTOR"/>
    <property type="match status" value="1"/>
</dbReference>
<feature type="domain" description="Ig-like" evidence="5">
    <location>
        <begin position="146"/>
        <end position="225"/>
    </location>
</feature>
<evidence type="ECO:0000256" key="2">
    <source>
        <dbReference type="ARBA" id="ARBA00023157"/>
    </source>
</evidence>
<evidence type="ECO:0000313" key="7">
    <source>
        <dbReference type="Proteomes" id="UP000472276"/>
    </source>
</evidence>
<evidence type="ECO:0000256" key="1">
    <source>
        <dbReference type="ARBA" id="ARBA00022729"/>
    </source>
</evidence>
<proteinExistence type="predicted"/>
<evidence type="ECO:0000313" key="6">
    <source>
        <dbReference type="Ensembl" id="ENSOABP00000065201.1"/>
    </source>
</evidence>
<evidence type="ECO:0000259" key="5">
    <source>
        <dbReference type="PROSITE" id="PS50835"/>
    </source>
</evidence>
<dbReference type="InterPro" id="IPR003598">
    <property type="entry name" value="Ig_sub2"/>
</dbReference>
<dbReference type="Proteomes" id="UP000472276">
    <property type="component" value="Unassembled WGS sequence"/>
</dbReference>
<evidence type="ECO:0000256" key="3">
    <source>
        <dbReference type="SAM" id="MobiDB-lite"/>
    </source>
</evidence>
<evidence type="ECO:0000256" key="4">
    <source>
        <dbReference type="SAM" id="Phobius"/>
    </source>
</evidence>
<dbReference type="Gene3D" id="2.60.40.10">
    <property type="entry name" value="Immunoglobulins"/>
    <property type="match status" value="2"/>
</dbReference>
<gene>
    <name evidence="6" type="primary">LOC120437755</name>
</gene>
<sequence>MLKYIYLQVGTSPRCCYTSVYSAVFTLQIDNMDVRALCIRLLMTIMILLGVQGQKVDAVSLRVVPNRLQFFEYESVTFYCEGVDYCEVVQKFKGKIKSCNRTNVKTPTGSSCKMKTLYTDDSGEYWYDTEGGIRSNIINICVTNGPVILESPAVPVLIEETVTLSCRNKTISSNFTADFYKDGGHIHRSSTGNMTIHRVSKSNEGLYKCNISGAGESPESWLNITDSQNVNSTTNPDSHKEAGPSSSAATPWITATILFIFLLIVTMGLYHFSKEASRVNAGRATCAAVRKNRKKKENSPALSSTPVYYSFVPSDAQPQDGLSSRPIYSLAQGDTQPQNEDELSSRSIYYSLAQGDTQPQAESEPTKKILSPGINQPIPENLFYSPIQMVAE</sequence>
<organism evidence="6 7">
    <name type="scientific">Oreochromis aureus</name>
    <name type="common">Israeli tilapia</name>
    <name type="synonym">Chromis aureus</name>
    <dbReference type="NCBI Taxonomy" id="47969"/>
    <lineage>
        <taxon>Eukaryota</taxon>
        <taxon>Metazoa</taxon>
        <taxon>Chordata</taxon>
        <taxon>Craniata</taxon>
        <taxon>Vertebrata</taxon>
        <taxon>Euteleostomi</taxon>
        <taxon>Actinopterygii</taxon>
        <taxon>Neopterygii</taxon>
        <taxon>Teleostei</taxon>
        <taxon>Neoteleostei</taxon>
        <taxon>Acanthomorphata</taxon>
        <taxon>Ovalentaria</taxon>
        <taxon>Cichlomorphae</taxon>
        <taxon>Cichliformes</taxon>
        <taxon>Cichlidae</taxon>
        <taxon>African cichlids</taxon>
        <taxon>Pseudocrenilabrinae</taxon>
        <taxon>Oreochromini</taxon>
        <taxon>Oreochromis</taxon>
    </lineage>
</organism>
<keyword evidence="2" id="KW-1015">Disulfide bond</keyword>
<dbReference type="InterPro" id="IPR036179">
    <property type="entry name" value="Ig-like_dom_sf"/>
</dbReference>
<dbReference type="RefSeq" id="XP_039464235.1">
    <property type="nucleotide sequence ID" value="XM_039608301.1"/>
</dbReference>
<dbReference type="AlphaFoldDB" id="A0AAZ1XAW6"/>
<dbReference type="InterPro" id="IPR003599">
    <property type="entry name" value="Ig_sub"/>
</dbReference>
<reference evidence="6" key="2">
    <citation type="submission" date="2025-08" db="UniProtKB">
        <authorList>
            <consortium name="Ensembl"/>
        </authorList>
    </citation>
    <scope>IDENTIFICATION</scope>
</reference>
<accession>A0AAZ1XAW6</accession>
<dbReference type="SMART" id="SM00409">
    <property type="entry name" value="IG"/>
    <property type="match status" value="1"/>
</dbReference>
<keyword evidence="1" id="KW-0732">Signal</keyword>
<feature type="region of interest" description="Disordered" evidence="3">
    <location>
        <begin position="226"/>
        <end position="247"/>
    </location>
</feature>
<keyword evidence="7" id="KW-1185">Reference proteome</keyword>
<dbReference type="SUPFAM" id="SSF48726">
    <property type="entry name" value="Immunoglobulin"/>
    <property type="match status" value="1"/>
</dbReference>
<protein>
    <recommendedName>
        <fullName evidence="5">Ig-like domain-containing protein</fullName>
    </recommendedName>
</protein>
<dbReference type="PROSITE" id="PS50835">
    <property type="entry name" value="IG_LIKE"/>
    <property type="match status" value="1"/>
</dbReference>
<dbReference type="GO" id="GO:0004888">
    <property type="term" value="F:transmembrane signaling receptor activity"/>
    <property type="evidence" value="ECO:0007669"/>
    <property type="project" value="TreeGrafter"/>
</dbReference>
<dbReference type="GO" id="GO:0006955">
    <property type="term" value="P:immune response"/>
    <property type="evidence" value="ECO:0007669"/>
    <property type="project" value="TreeGrafter"/>
</dbReference>
<feature type="region of interest" description="Disordered" evidence="3">
    <location>
        <begin position="315"/>
        <end position="375"/>
    </location>
</feature>
<dbReference type="InterPro" id="IPR013783">
    <property type="entry name" value="Ig-like_fold"/>
</dbReference>
<feature type="transmembrane region" description="Helical" evidence="4">
    <location>
        <begin position="252"/>
        <end position="273"/>
    </location>
</feature>
<dbReference type="GeneID" id="120437755"/>
<keyword evidence="4" id="KW-1133">Transmembrane helix</keyword>
<dbReference type="InterPro" id="IPR007110">
    <property type="entry name" value="Ig-like_dom"/>
</dbReference>
<feature type="compositionally biased region" description="Polar residues" evidence="3">
    <location>
        <begin position="354"/>
        <end position="363"/>
    </location>
</feature>
<keyword evidence="4" id="KW-0472">Membrane</keyword>
<keyword evidence="4" id="KW-0812">Transmembrane</keyword>
<dbReference type="Ensembl" id="ENSOABT00000075736.1">
    <property type="protein sequence ID" value="ENSOABP00000065201.1"/>
    <property type="gene ID" value="ENSOABG00000029681.1"/>
</dbReference>
<dbReference type="GO" id="GO:0009897">
    <property type="term" value="C:external side of plasma membrane"/>
    <property type="evidence" value="ECO:0007669"/>
    <property type="project" value="TreeGrafter"/>
</dbReference>
<reference evidence="7" key="1">
    <citation type="submission" date="2020-03" db="EMBL/GenBank/DDBJ databases">
        <title>Evolution of repeat sequences and sex chromosomes of tilapia species revealed by chromosome-level genomes.</title>
        <authorList>
            <person name="Xu L."/>
            <person name="Tao W."/>
            <person name="Wang D."/>
            <person name="Zhou Q."/>
        </authorList>
    </citation>
    <scope>NUCLEOTIDE SEQUENCE [LARGE SCALE GENOMIC DNA]</scope>
    <source>
        <strain evidence="7">Israel</strain>
    </source>
</reference>
<dbReference type="InterPro" id="IPR050488">
    <property type="entry name" value="Ig_Fc_receptor"/>
</dbReference>
<dbReference type="GO" id="GO:0007166">
    <property type="term" value="P:cell surface receptor signaling pathway"/>
    <property type="evidence" value="ECO:0007669"/>
    <property type="project" value="TreeGrafter"/>
</dbReference>
<dbReference type="PANTHER" id="PTHR11481:SF64">
    <property type="entry name" value="FC RECEPTOR-LIKE PROTEIN 4"/>
    <property type="match status" value="1"/>
</dbReference>
<feature type="compositionally biased region" description="Polar residues" evidence="3">
    <location>
        <begin position="226"/>
        <end position="236"/>
    </location>
</feature>
<reference evidence="6" key="3">
    <citation type="submission" date="2025-09" db="UniProtKB">
        <authorList>
            <consortium name="Ensembl"/>
        </authorList>
    </citation>
    <scope>IDENTIFICATION</scope>
</reference>